<reference evidence="10" key="1">
    <citation type="submission" date="2025-08" db="UniProtKB">
        <authorList>
            <consortium name="RefSeq"/>
        </authorList>
    </citation>
    <scope>IDENTIFICATION</scope>
    <source>
        <tissue evidence="10">Fruit stalk</tissue>
    </source>
</reference>
<dbReference type="InterPro" id="IPR041118">
    <property type="entry name" value="Rx_N"/>
</dbReference>
<dbReference type="PANTHER" id="PTHR36766">
    <property type="entry name" value="PLANT BROAD-SPECTRUM MILDEW RESISTANCE PROTEIN RPW8"/>
    <property type="match status" value="1"/>
</dbReference>
<keyword evidence="3" id="KW-0611">Plant defense</keyword>
<keyword evidence="2" id="KW-0547">Nucleotide-binding</keyword>
<evidence type="ECO:0000256" key="4">
    <source>
        <dbReference type="ARBA" id="ARBA00022840"/>
    </source>
</evidence>
<evidence type="ECO:0000313" key="9">
    <source>
        <dbReference type="Proteomes" id="UP000515121"/>
    </source>
</evidence>
<protein>
    <submittedName>
        <fullName evidence="10">Disease resistance RPP13-like protein 1</fullName>
    </submittedName>
</protein>
<dbReference type="InterPro" id="IPR027417">
    <property type="entry name" value="P-loop_NTPase"/>
</dbReference>
<gene>
    <name evidence="10" type="primary">LOC111309409</name>
</gene>
<dbReference type="PANTHER" id="PTHR36766:SF51">
    <property type="entry name" value="DISEASE RESISTANCE RPP13-LIKE PROTEIN 1"/>
    <property type="match status" value="1"/>
</dbReference>
<accession>A0A6P6AH52</accession>
<dbReference type="FunFam" id="1.10.10.10:FF:000322">
    <property type="entry name" value="Probable disease resistance protein At1g63360"/>
    <property type="match status" value="1"/>
</dbReference>
<dbReference type="Pfam" id="PF00931">
    <property type="entry name" value="NB-ARC"/>
    <property type="match status" value="1"/>
</dbReference>
<dbReference type="InterPro" id="IPR042197">
    <property type="entry name" value="Apaf_helical"/>
</dbReference>
<feature type="domain" description="Disease resistance protein winged helix" evidence="7">
    <location>
        <begin position="436"/>
        <end position="502"/>
    </location>
</feature>
<evidence type="ECO:0000256" key="2">
    <source>
        <dbReference type="ARBA" id="ARBA00022741"/>
    </source>
</evidence>
<dbReference type="GO" id="GO:0005524">
    <property type="term" value="F:ATP binding"/>
    <property type="evidence" value="ECO:0007669"/>
    <property type="project" value="UniProtKB-KW"/>
</dbReference>
<evidence type="ECO:0000256" key="3">
    <source>
        <dbReference type="ARBA" id="ARBA00022821"/>
    </source>
</evidence>
<proteinExistence type="predicted"/>
<feature type="domain" description="NB-ARC" evidence="5">
    <location>
        <begin position="181"/>
        <end position="350"/>
    </location>
</feature>
<dbReference type="Pfam" id="PF18052">
    <property type="entry name" value="Rx_N"/>
    <property type="match status" value="1"/>
</dbReference>
<dbReference type="Gene3D" id="3.40.50.300">
    <property type="entry name" value="P-loop containing nucleotide triphosphate hydrolases"/>
    <property type="match status" value="1"/>
</dbReference>
<dbReference type="SUPFAM" id="SSF52058">
    <property type="entry name" value="L domain-like"/>
    <property type="match status" value="3"/>
</dbReference>
<dbReference type="InterPro" id="IPR055414">
    <property type="entry name" value="LRR_R13L4/SHOC2-like"/>
</dbReference>
<dbReference type="InterPro" id="IPR032675">
    <property type="entry name" value="LRR_dom_sf"/>
</dbReference>
<dbReference type="Pfam" id="PF23598">
    <property type="entry name" value="LRR_14"/>
    <property type="match status" value="1"/>
</dbReference>
<evidence type="ECO:0000259" key="8">
    <source>
        <dbReference type="Pfam" id="PF23598"/>
    </source>
</evidence>
<dbReference type="GO" id="GO:0043531">
    <property type="term" value="F:ADP binding"/>
    <property type="evidence" value="ECO:0007669"/>
    <property type="project" value="InterPro"/>
</dbReference>
<name>A0A6P6AH52_DURZI</name>
<dbReference type="RefSeq" id="XP_022764210.1">
    <property type="nucleotide sequence ID" value="XM_022908475.1"/>
</dbReference>
<dbReference type="Pfam" id="PF23559">
    <property type="entry name" value="WHD_DRP"/>
    <property type="match status" value="1"/>
</dbReference>
<organism evidence="9 10">
    <name type="scientific">Durio zibethinus</name>
    <name type="common">Durian</name>
    <dbReference type="NCBI Taxonomy" id="66656"/>
    <lineage>
        <taxon>Eukaryota</taxon>
        <taxon>Viridiplantae</taxon>
        <taxon>Streptophyta</taxon>
        <taxon>Embryophyta</taxon>
        <taxon>Tracheophyta</taxon>
        <taxon>Spermatophyta</taxon>
        <taxon>Magnoliopsida</taxon>
        <taxon>eudicotyledons</taxon>
        <taxon>Gunneridae</taxon>
        <taxon>Pentapetalae</taxon>
        <taxon>rosids</taxon>
        <taxon>malvids</taxon>
        <taxon>Malvales</taxon>
        <taxon>Malvaceae</taxon>
        <taxon>Helicteroideae</taxon>
        <taxon>Durio</taxon>
    </lineage>
</organism>
<dbReference type="SUPFAM" id="SSF52540">
    <property type="entry name" value="P-loop containing nucleoside triphosphate hydrolases"/>
    <property type="match status" value="1"/>
</dbReference>
<dbReference type="GO" id="GO:0051707">
    <property type="term" value="P:response to other organism"/>
    <property type="evidence" value="ECO:0007669"/>
    <property type="project" value="UniProtKB-ARBA"/>
</dbReference>
<evidence type="ECO:0000313" key="10">
    <source>
        <dbReference type="RefSeq" id="XP_022764210.1"/>
    </source>
</evidence>
<dbReference type="Proteomes" id="UP000515121">
    <property type="component" value="Unplaced"/>
</dbReference>
<dbReference type="Gene3D" id="3.80.10.10">
    <property type="entry name" value="Ribonuclease Inhibitor"/>
    <property type="match status" value="4"/>
</dbReference>
<sequence>MSVVEAALSVFFEGLFSNLASSEFLNIVTEKEVCGELNKLEKTLRNIHAVLHDAEEKEMNDGHVKSWLGQLQDLAYDVDDILDKFATEALRLKLTREHQEHRPRKLQKLVDACFTWFRGHNLSFNKEMMSEIKEITARFQDLEADISLLALTKNGGGRPKRTSEWRSTTCLVNETQVYGREKDKETILDLIFGSDDSNKFSVIPIIGKGGIGKTTLAQLVYNDSRVVKHFDFQAWVCVSDDFKMEEITKSILQSVSPESFNVRDDLNNLQIKLKRELEGKKLLLILDDLWHENYDDWTRVMSPFGIGATIVVTTRGQRVSLMVGTIPGYKLPELSDGDCCSILTQHAFGAKDFSQHPNFEEFGVQIAKRCKGLPLAAKTIGGLLRNEVEIGKWEEILGSEIWNLSEERSNIIPALRLSYHHLPADLKRCFAYCAVLPKDYEFTEEEIVLLWMAEGFLRVEATKKKEDLGHEYLQELVRRSFFDISNKDESRYIMHDVINDLAQSVAKDICFRVEGDKALNVSSHARHSSYIGGGKDRFKNFQVFKGKKGLRTFLLLKMPEWWSNFYNQVLSDLLPEFKHLRVLSLQGRYLMEVPNIIGDLVHLRYLNFSGTKIKTLPDSICKLYKLETLLLPGCYLLEEFPSEMRFLINLTHLDITGADSIEMMPMGFSELTNLQTLTNFVVSQNTGRQIREMGTLSNLKGRLVISELQNVVQAQDAWVAGLCYKSNLRDLALEWSYNSAGEESHKDVLDSLQPPKMLARLTIKYYGGETFPNWIGDPSFENLSILDLDYCPNCTLLPAVGRLPSLKSLSMRWMSKVKNVGANFFGKDLSINAFPSLERLHFEHMPEWEEWDPCEVDENVRSLQHLQELIIQGCPKLLGSLPNRLPSLKKLEIIGCKKLRSLPNCLPSLKKLVIWWCYQLRNLPSCLPSLEELVIQECEQLVVSLSSLPKLSDLIIYGCQEVASTNCTNSGSFMKSVSLSDISKFTSPMEGLIKAERLCISGCQELISSWQNEEGPSTHLRPIRFLEIDNCSRLVSIGAEDEKEEHMQLGIPCNIEDLSVKYCERLERLSESLHSYRSLTVLRIERCPGLISISNGHLRPNLRRLTIRVCESLQYLLDGVNNNIKSTPLLEHLDIKNCKSLISLSSRGELPIRVQHVDIYDCKKLTSLSSNGKLPMGLRNLDIGSCGAVESIAQEIEENSSLELITIRSCDNLRSLPRVLTKLRKLSLSQCEKLHALPNCIHNTVSMRELFIYNCPSVISFPEEGFPPNLTSLAISQPNICKSVIERGLHKLTSLKHLCIDGASLDVVSFPCEDMLLPLTLTFLSIYGFPNLETLSSKGFQNLKFLESLEIKNCPGLKFQPEKEMFDSLFQLHIADCPLLRERCRKDEGQEWPKIAHIPCIDIF</sequence>
<dbReference type="GO" id="GO:0006952">
    <property type="term" value="P:defense response"/>
    <property type="evidence" value="ECO:0007669"/>
    <property type="project" value="UniProtKB-KW"/>
</dbReference>
<evidence type="ECO:0000259" key="7">
    <source>
        <dbReference type="Pfam" id="PF23559"/>
    </source>
</evidence>
<dbReference type="Gene3D" id="1.10.10.10">
    <property type="entry name" value="Winged helix-like DNA-binding domain superfamily/Winged helix DNA-binding domain"/>
    <property type="match status" value="1"/>
</dbReference>
<keyword evidence="1" id="KW-0677">Repeat</keyword>
<keyword evidence="9" id="KW-1185">Reference proteome</keyword>
<dbReference type="Gene3D" id="1.20.5.4130">
    <property type="match status" value="1"/>
</dbReference>
<evidence type="ECO:0000259" key="5">
    <source>
        <dbReference type="Pfam" id="PF00931"/>
    </source>
</evidence>
<feature type="domain" description="Disease resistance N-terminal" evidence="6">
    <location>
        <begin position="8"/>
        <end position="99"/>
    </location>
</feature>
<keyword evidence="4" id="KW-0067">ATP-binding</keyword>
<dbReference type="KEGG" id="dzi:111309409"/>
<evidence type="ECO:0000256" key="1">
    <source>
        <dbReference type="ARBA" id="ARBA00022737"/>
    </source>
</evidence>
<evidence type="ECO:0000259" key="6">
    <source>
        <dbReference type="Pfam" id="PF18052"/>
    </source>
</evidence>
<dbReference type="InterPro" id="IPR058922">
    <property type="entry name" value="WHD_DRP"/>
</dbReference>
<dbReference type="Gene3D" id="1.10.8.430">
    <property type="entry name" value="Helical domain of apoptotic protease-activating factors"/>
    <property type="match status" value="1"/>
</dbReference>
<feature type="domain" description="Disease resistance R13L4/SHOC-2-like LRR" evidence="8">
    <location>
        <begin position="573"/>
        <end position="843"/>
    </location>
</feature>
<dbReference type="OrthoDB" id="25838at2759"/>
<dbReference type="GeneID" id="111309409"/>
<dbReference type="InterPro" id="IPR002182">
    <property type="entry name" value="NB-ARC"/>
</dbReference>
<dbReference type="InterPro" id="IPR036388">
    <property type="entry name" value="WH-like_DNA-bd_sf"/>
</dbReference>
<dbReference type="PRINTS" id="PR00364">
    <property type="entry name" value="DISEASERSIST"/>
</dbReference>